<organism evidence="2 3">
    <name type="scientific">Glutinoglossum americanum</name>
    <dbReference type="NCBI Taxonomy" id="1670608"/>
    <lineage>
        <taxon>Eukaryota</taxon>
        <taxon>Fungi</taxon>
        <taxon>Dikarya</taxon>
        <taxon>Ascomycota</taxon>
        <taxon>Pezizomycotina</taxon>
        <taxon>Geoglossomycetes</taxon>
        <taxon>Geoglossales</taxon>
        <taxon>Geoglossaceae</taxon>
        <taxon>Glutinoglossum</taxon>
    </lineage>
</organism>
<dbReference type="Proteomes" id="UP000698800">
    <property type="component" value="Unassembled WGS sequence"/>
</dbReference>
<evidence type="ECO:0000313" key="3">
    <source>
        <dbReference type="Proteomes" id="UP000698800"/>
    </source>
</evidence>
<sequence length="280" mass="31658">MKSTAVSYILSLTTAFIAWGYPSIAGGSRTSVLRSRDETIKAFEERFIDTVQYEHSNKTVKLVGYKKIIMTPDAVTDLEDSISQRPDEWAGFTSAFYDSREKTLRVYFPVEGALLYHYGKLIEASSLGEFPHEMIGSNCAVVGRYQTNEVTGIPWNKIKDGIIYLDRPSLPVRQYGNIYVYDLGWREGGHDHYHGKRDESDDGEEKKGGSCKQNHGGKVCSQVYNINHGRCGRDFKDCIDYNGWPHKNCKDHSDKWAFPGSDCYEAVARGHCWSEIPDPG</sequence>
<keyword evidence="3" id="KW-1185">Reference proteome</keyword>
<dbReference type="OrthoDB" id="3467153at2759"/>
<proteinExistence type="predicted"/>
<gene>
    <name evidence="2" type="ORF">FGG08_004731</name>
</gene>
<dbReference type="AlphaFoldDB" id="A0A9P8I1S4"/>
<evidence type="ECO:0000313" key="2">
    <source>
        <dbReference type="EMBL" id="KAH0538714.1"/>
    </source>
</evidence>
<evidence type="ECO:0000256" key="1">
    <source>
        <dbReference type="SAM" id="MobiDB-lite"/>
    </source>
</evidence>
<feature type="region of interest" description="Disordered" evidence="1">
    <location>
        <begin position="192"/>
        <end position="214"/>
    </location>
</feature>
<accession>A0A9P8I1S4</accession>
<comment type="caution">
    <text evidence="2">The sequence shown here is derived from an EMBL/GenBank/DDBJ whole genome shotgun (WGS) entry which is preliminary data.</text>
</comment>
<feature type="compositionally biased region" description="Basic and acidic residues" evidence="1">
    <location>
        <begin position="192"/>
        <end position="208"/>
    </location>
</feature>
<reference evidence="2" key="1">
    <citation type="submission" date="2021-03" db="EMBL/GenBank/DDBJ databases">
        <title>Comparative genomics and phylogenomic investigation of the class Geoglossomycetes provide insights into ecological specialization and systematics.</title>
        <authorList>
            <person name="Melie T."/>
            <person name="Pirro S."/>
            <person name="Miller A.N."/>
            <person name="Quandt A."/>
        </authorList>
    </citation>
    <scope>NUCLEOTIDE SEQUENCE</scope>
    <source>
        <strain evidence="2">GBOQ0MN5Z8</strain>
    </source>
</reference>
<protein>
    <submittedName>
        <fullName evidence="2">Uncharacterized protein</fullName>
    </submittedName>
</protein>
<dbReference type="EMBL" id="JAGHQL010000099">
    <property type="protein sequence ID" value="KAH0538714.1"/>
    <property type="molecule type" value="Genomic_DNA"/>
</dbReference>
<name>A0A9P8I1S4_9PEZI</name>